<dbReference type="PANTHER" id="PTHR32114:SF2">
    <property type="entry name" value="ABC TRANSPORTER ABCH.3"/>
    <property type="match status" value="1"/>
</dbReference>
<dbReference type="PANTHER" id="PTHR32114">
    <property type="entry name" value="ABC TRANSPORTER ABCH.3"/>
    <property type="match status" value="1"/>
</dbReference>
<dbReference type="AlphaFoldDB" id="A0A4R2S1M4"/>
<accession>A0A4R2S1M4</accession>
<evidence type="ECO:0000313" key="4">
    <source>
        <dbReference type="EMBL" id="TCP70053.1"/>
    </source>
</evidence>
<dbReference type="EMBL" id="SLXV01000004">
    <property type="protein sequence ID" value="TCP70053.1"/>
    <property type="molecule type" value="Genomic_DNA"/>
</dbReference>
<evidence type="ECO:0000256" key="1">
    <source>
        <dbReference type="ARBA" id="ARBA00006930"/>
    </source>
</evidence>
<comment type="similarity">
    <text evidence="1">Belongs to the SMC family. SbcC subfamily.</text>
</comment>
<comment type="caution">
    <text evidence="4">The sequence shown here is derived from an EMBL/GenBank/DDBJ whole genome shotgun (WGS) entry which is preliminary data.</text>
</comment>
<evidence type="ECO:0000313" key="5">
    <source>
        <dbReference type="Proteomes" id="UP000294746"/>
    </source>
</evidence>
<evidence type="ECO:0000256" key="2">
    <source>
        <dbReference type="ARBA" id="ARBA00011322"/>
    </source>
</evidence>
<evidence type="ECO:0000256" key="3">
    <source>
        <dbReference type="ARBA" id="ARBA00013368"/>
    </source>
</evidence>
<dbReference type="Proteomes" id="UP000294746">
    <property type="component" value="Unassembled WGS sequence"/>
</dbReference>
<proteinExistence type="inferred from homology"/>
<keyword evidence="5" id="KW-1185">Reference proteome</keyword>
<comment type="subunit">
    <text evidence="2">Heterodimer of SbcC and SbcD.</text>
</comment>
<protein>
    <recommendedName>
        <fullName evidence="3">Nuclease SbcCD subunit C</fullName>
    </recommendedName>
</protein>
<name>A0A4R2S1M4_9BACL</name>
<dbReference type="RefSeq" id="WP_131847846.1">
    <property type="nucleotide sequence ID" value="NZ_SLXV01000004.1"/>
</dbReference>
<sequence length="220" mass="25107">MEIDLSLEALEKRVRQYETEWSERKGKQDLLLEQLHEVEKHWQLYQEEKELLDQVRILFQKASDYARQQAKAQLELLVTRALQMVFGPAFSFIIELSEAGKNPSAEFFVVTDWDGMQVKNKPQDSRGGGIVDIISLALRIALITTIQPRVEGPLILDEPGKHVSKDYVVPMVQFLQLISQTYGRQIILVTHNSDLTESADQVYEVRLNGGKSEVVLLTSP</sequence>
<dbReference type="Gene3D" id="3.40.50.300">
    <property type="entry name" value="P-loop containing nucleotide triphosphate hydrolases"/>
    <property type="match status" value="1"/>
</dbReference>
<organism evidence="4 5">
    <name type="scientific">Baia soyae</name>
    <dbReference type="NCBI Taxonomy" id="1544746"/>
    <lineage>
        <taxon>Bacteria</taxon>
        <taxon>Bacillati</taxon>
        <taxon>Bacillota</taxon>
        <taxon>Bacilli</taxon>
        <taxon>Bacillales</taxon>
        <taxon>Thermoactinomycetaceae</taxon>
        <taxon>Baia</taxon>
    </lineage>
</organism>
<dbReference type="InterPro" id="IPR027417">
    <property type="entry name" value="P-loop_NTPase"/>
</dbReference>
<gene>
    <name evidence="4" type="ORF">EDD57_10432</name>
</gene>
<dbReference type="SUPFAM" id="SSF52540">
    <property type="entry name" value="P-loop containing nucleoside triphosphate hydrolases"/>
    <property type="match status" value="1"/>
</dbReference>
<reference evidence="4 5" key="1">
    <citation type="submission" date="2019-03" db="EMBL/GenBank/DDBJ databases">
        <title>Genomic Encyclopedia of Type Strains, Phase IV (KMG-IV): sequencing the most valuable type-strain genomes for metagenomic binning, comparative biology and taxonomic classification.</title>
        <authorList>
            <person name="Goeker M."/>
        </authorList>
    </citation>
    <scope>NUCLEOTIDE SEQUENCE [LARGE SCALE GENOMIC DNA]</scope>
    <source>
        <strain evidence="4 5">DSM 46831</strain>
    </source>
</reference>
<dbReference type="OrthoDB" id="2380879at2"/>